<sequence length="636" mass="72574">MGSKRKKLDTPLLTPETSIDEHSGSGRPSDAPRRSGRLLDRGGQALKPQPAEYLRIVMQAEPGQAGVELGRLMVKDGAEVALSGLQEMEDRLRNDVKRQKRAVNESEVQSNGLEKEYAALIPRPIESQPNILPARNETEGTKKDSVRRLQDAGDARPDGKEEHEQPIDKDAAEFPLDENDASSMKQEGARPPPVNSEYLPLPWKGRLGYACLNTYLRNSNPPVFSSRTCRISSIIEHRHPLQDPSQPEHPTKNRPDKNQPAEIARGQRYVEALGLANARDIVKMVRWNDKYGIKFMRLSSEMFPFASHEEYGYKLAPFASEVLADAGRVAGKLCHRLTTHPGQFTQLGSPRAEVVKNAVRDLEYHNEMLSLLRLPEQQNKDAVMILHMGGVFGDKAATLDRFRANYSLLSNEVKARLVLENDDVSWTVHDLLPICEELNIPFVLDFHHHNIMFDSDMIREGTKDIIGLYPRIKATWDRKGITQKMHYSEPCPEAVTRRQRRKHRPRVMMLPPCPDTMDLMIEAKDKEQAVFELMRTFRLPGWDTFNDVIPYERDDENRPPPKIPKKKQRKKKGKDVDENENDADEPKLRPMIPEADLGMGGPENRVYWPIGMEEWLRPQKRDVKKKRKVDGEDGEE</sequence>
<evidence type="ECO:0000313" key="2">
    <source>
        <dbReference type="Proteomes" id="UP001153334"/>
    </source>
</evidence>
<keyword evidence="2" id="KW-1185">Reference proteome</keyword>
<dbReference type="EMBL" id="JAPESX010000032">
    <property type="protein sequence ID" value="KAJ8123856.1"/>
    <property type="molecule type" value="Genomic_DNA"/>
</dbReference>
<dbReference type="Proteomes" id="UP001153334">
    <property type="component" value="Unassembled WGS sequence"/>
</dbReference>
<gene>
    <name evidence="1" type="ORF">ONZ43_g285</name>
</gene>
<protein>
    <submittedName>
        <fullName evidence="1">Uncharacterized protein</fullName>
    </submittedName>
</protein>
<comment type="caution">
    <text evidence="1">The sequence shown here is derived from an EMBL/GenBank/DDBJ whole genome shotgun (WGS) entry which is preliminary data.</text>
</comment>
<evidence type="ECO:0000313" key="1">
    <source>
        <dbReference type="EMBL" id="KAJ8123856.1"/>
    </source>
</evidence>
<name>A0ACC2J900_9PEZI</name>
<proteinExistence type="predicted"/>
<organism evidence="1 2">
    <name type="scientific">Nemania bipapillata</name>
    <dbReference type="NCBI Taxonomy" id="110536"/>
    <lineage>
        <taxon>Eukaryota</taxon>
        <taxon>Fungi</taxon>
        <taxon>Dikarya</taxon>
        <taxon>Ascomycota</taxon>
        <taxon>Pezizomycotina</taxon>
        <taxon>Sordariomycetes</taxon>
        <taxon>Xylariomycetidae</taxon>
        <taxon>Xylariales</taxon>
        <taxon>Xylariaceae</taxon>
        <taxon>Nemania</taxon>
    </lineage>
</organism>
<reference evidence="1" key="1">
    <citation type="submission" date="2022-11" db="EMBL/GenBank/DDBJ databases">
        <title>Genome Sequence of Nemania bipapillata.</title>
        <authorList>
            <person name="Buettner E."/>
        </authorList>
    </citation>
    <scope>NUCLEOTIDE SEQUENCE</scope>
    <source>
        <strain evidence="1">CP14</strain>
    </source>
</reference>
<accession>A0ACC2J900</accession>